<dbReference type="AlphaFoldDB" id="A0A183EE67"/>
<evidence type="ECO:0000313" key="2">
    <source>
        <dbReference type="EMBL" id="VDN33479.1"/>
    </source>
</evidence>
<dbReference type="Proteomes" id="UP000271098">
    <property type="component" value="Unassembled WGS sequence"/>
</dbReference>
<gene>
    <name evidence="2" type="ORF">GPUH_LOCUS19258</name>
</gene>
<dbReference type="Pfam" id="PF22669">
    <property type="entry name" value="Exo_endo_phos2"/>
    <property type="match status" value="1"/>
</dbReference>
<dbReference type="GO" id="GO:0046856">
    <property type="term" value="P:phosphatidylinositol dephosphorylation"/>
    <property type="evidence" value="ECO:0007669"/>
    <property type="project" value="InterPro"/>
</dbReference>
<dbReference type="InterPro" id="IPR000300">
    <property type="entry name" value="IPPc"/>
</dbReference>
<dbReference type="OrthoDB" id="62798at2759"/>
<dbReference type="Gene3D" id="3.60.10.10">
    <property type="entry name" value="Endonuclease/exonuclease/phosphatase"/>
    <property type="match status" value="1"/>
</dbReference>
<feature type="domain" description="Inositol polyphosphate-related phosphatase" evidence="1">
    <location>
        <begin position="19"/>
        <end position="106"/>
    </location>
</feature>
<dbReference type="InterPro" id="IPR046985">
    <property type="entry name" value="IP5"/>
</dbReference>
<keyword evidence="3" id="KW-1185">Reference proteome</keyword>
<protein>
    <submittedName>
        <fullName evidence="4">GT23 domain-containing protein</fullName>
    </submittedName>
</protein>
<dbReference type="SUPFAM" id="SSF56219">
    <property type="entry name" value="DNase I-like"/>
    <property type="match status" value="1"/>
</dbReference>
<sequence>MSNSKENLYGASSCRKLSELNLNDDMDRLVNEFDQLRRAQRDQQAFMDYSEPEIHFAPTYRLLVGSSYYDQERVPSWCDRIVYKGKSLQCDRYESNRMVTLSDHLP</sequence>
<dbReference type="PANTHER" id="PTHR11200">
    <property type="entry name" value="INOSITOL 5-PHOSPHATASE"/>
    <property type="match status" value="1"/>
</dbReference>
<reference evidence="4" key="1">
    <citation type="submission" date="2016-06" db="UniProtKB">
        <authorList>
            <consortium name="WormBaseParasite"/>
        </authorList>
    </citation>
    <scope>IDENTIFICATION</scope>
</reference>
<organism evidence="4">
    <name type="scientific">Gongylonema pulchrum</name>
    <dbReference type="NCBI Taxonomy" id="637853"/>
    <lineage>
        <taxon>Eukaryota</taxon>
        <taxon>Metazoa</taxon>
        <taxon>Ecdysozoa</taxon>
        <taxon>Nematoda</taxon>
        <taxon>Chromadorea</taxon>
        <taxon>Rhabditida</taxon>
        <taxon>Spirurina</taxon>
        <taxon>Spiruromorpha</taxon>
        <taxon>Spiruroidea</taxon>
        <taxon>Gongylonematidae</taxon>
        <taxon>Gongylonema</taxon>
    </lineage>
</organism>
<dbReference type="EMBL" id="UYRT01088210">
    <property type="protein sequence ID" value="VDN33479.1"/>
    <property type="molecule type" value="Genomic_DNA"/>
</dbReference>
<evidence type="ECO:0000313" key="4">
    <source>
        <dbReference type="WBParaSite" id="GPUH_0001928301-mRNA-1"/>
    </source>
</evidence>
<evidence type="ECO:0000259" key="1">
    <source>
        <dbReference type="Pfam" id="PF22669"/>
    </source>
</evidence>
<dbReference type="WBParaSite" id="GPUH_0001928301-mRNA-1">
    <property type="protein sequence ID" value="GPUH_0001928301-mRNA-1"/>
    <property type="gene ID" value="GPUH_0001928301"/>
</dbReference>
<proteinExistence type="predicted"/>
<evidence type="ECO:0000313" key="3">
    <source>
        <dbReference type="Proteomes" id="UP000271098"/>
    </source>
</evidence>
<dbReference type="InterPro" id="IPR036691">
    <property type="entry name" value="Endo/exonu/phosph_ase_sf"/>
</dbReference>
<accession>A0A183EE67</accession>
<dbReference type="GO" id="GO:0004439">
    <property type="term" value="F:phosphatidylinositol-4,5-bisphosphate 5-phosphatase activity"/>
    <property type="evidence" value="ECO:0007669"/>
    <property type="project" value="TreeGrafter"/>
</dbReference>
<reference evidence="2 3" key="2">
    <citation type="submission" date="2018-11" db="EMBL/GenBank/DDBJ databases">
        <authorList>
            <consortium name="Pathogen Informatics"/>
        </authorList>
    </citation>
    <scope>NUCLEOTIDE SEQUENCE [LARGE SCALE GENOMIC DNA]</scope>
</reference>
<name>A0A183EE67_9BILA</name>